<keyword evidence="2" id="KW-1185">Reference proteome</keyword>
<reference evidence="1" key="3">
    <citation type="submission" date="2022-06" db="UniProtKB">
        <authorList>
            <consortium name="EnsemblPlants"/>
        </authorList>
    </citation>
    <scope>IDENTIFICATION</scope>
</reference>
<protein>
    <recommendedName>
        <fullName evidence="3">F-box domain-containing protein</fullName>
    </recommendedName>
</protein>
<evidence type="ECO:0000313" key="1">
    <source>
        <dbReference type="EnsemblPlants" id="TuG1812G0200001111.01.T01"/>
    </source>
</evidence>
<accession>A0A8R7PAV5</accession>
<dbReference type="SUPFAM" id="SSF81383">
    <property type="entry name" value="F-box domain"/>
    <property type="match status" value="1"/>
</dbReference>
<reference evidence="2" key="1">
    <citation type="journal article" date="2013" name="Nature">
        <title>Draft genome of the wheat A-genome progenitor Triticum urartu.</title>
        <authorList>
            <person name="Ling H.Q."/>
            <person name="Zhao S."/>
            <person name="Liu D."/>
            <person name="Wang J."/>
            <person name="Sun H."/>
            <person name="Zhang C."/>
            <person name="Fan H."/>
            <person name="Li D."/>
            <person name="Dong L."/>
            <person name="Tao Y."/>
            <person name="Gao C."/>
            <person name="Wu H."/>
            <person name="Li Y."/>
            <person name="Cui Y."/>
            <person name="Guo X."/>
            <person name="Zheng S."/>
            <person name="Wang B."/>
            <person name="Yu K."/>
            <person name="Liang Q."/>
            <person name="Yang W."/>
            <person name="Lou X."/>
            <person name="Chen J."/>
            <person name="Feng M."/>
            <person name="Jian J."/>
            <person name="Zhang X."/>
            <person name="Luo G."/>
            <person name="Jiang Y."/>
            <person name="Liu J."/>
            <person name="Wang Z."/>
            <person name="Sha Y."/>
            <person name="Zhang B."/>
            <person name="Wu H."/>
            <person name="Tang D."/>
            <person name="Shen Q."/>
            <person name="Xue P."/>
            <person name="Zou S."/>
            <person name="Wang X."/>
            <person name="Liu X."/>
            <person name="Wang F."/>
            <person name="Yang Y."/>
            <person name="An X."/>
            <person name="Dong Z."/>
            <person name="Zhang K."/>
            <person name="Zhang X."/>
            <person name="Luo M.C."/>
            <person name="Dvorak J."/>
            <person name="Tong Y."/>
            <person name="Wang J."/>
            <person name="Yang H."/>
            <person name="Li Z."/>
            <person name="Wang D."/>
            <person name="Zhang A."/>
            <person name="Wang J."/>
        </authorList>
    </citation>
    <scope>NUCLEOTIDE SEQUENCE</scope>
    <source>
        <strain evidence="2">cv. G1812</strain>
    </source>
</reference>
<dbReference type="PANTHER" id="PTHR35545">
    <property type="entry name" value="F-BOX DOMAIN-CONTAINING PROTEIN"/>
    <property type="match status" value="1"/>
</dbReference>
<dbReference type="AlphaFoldDB" id="A0A8R7PAV5"/>
<name>A0A8R7PAV5_TRIUA</name>
<evidence type="ECO:0000313" key="2">
    <source>
        <dbReference type="Proteomes" id="UP000015106"/>
    </source>
</evidence>
<evidence type="ECO:0008006" key="3">
    <source>
        <dbReference type="Google" id="ProtNLM"/>
    </source>
</evidence>
<dbReference type="Proteomes" id="UP000015106">
    <property type="component" value="Chromosome 2"/>
</dbReference>
<proteinExistence type="predicted"/>
<dbReference type="EnsemblPlants" id="TuG1812G0200001111.01.T01">
    <property type="protein sequence ID" value="TuG1812G0200001111.01.T01"/>
    <property type="gene ID" value="TuG1812G0200001111.01"/>
</dbReference>
<reference evidence="1" key="2">
    <citation type="submission" date="2018-03" db="EMBL/GenBank/DDBJ databases">
        <title>The Triticum urartu genome reveals the dynamic nature of wheat genome evolution.</title>
        <authorList>
            <person name="Ling H."/>
            <person name="Ma B."/>
            <person name="Shi X."/>
            <person name="Liu H."/>
            <person name="Dong L."/>
            <person name="Sun H."/>
            <person name="Cao Y."/>
            <person name="Gao Q."/>
            <person name="Zheng S."/>
            <person name="Li Y."/>
            <person name="Yu Y."/>
            <person name="Du H."/>
            <person name="Qi M."/>
            <person name="Li Y."/>
            <person name="Yu H."/>
            <person name="Cui Y."/>
            <person name="Wang N."/>
            <person name="Chen C."/>
            <person name="Wu H."/>
            <person name="Zhao Y."/>
            <person name="Zhang J."/>
            <person name="Li Y."/>
            <person name="Zhou W."/>
            <person name="Zhang B."/>
            <person name="Hu W."/>
            <person name="Eijk M."/>
            <person name="Tang J."/>
            <person name="Witsenboer H."/>
            <person name="Zhao S."/>
            <person name="Li Z."/>
            <person name="Zhang A."/>
            <person name="Wang D."/>
            <person name="Liang C."/>
        </authorList>
    </citation>
    <scope>NUCLEOTIDE SEQUENCE [LARGE SCALE GENOMIC DNA]</scope>
    <source>
        <strain evidence="1">cv. G1812</strain>
    </source>
</reference>
<dbReference type="Gramene" id="TuG1812G0200001111.01.T01">
    <property type="protein sequence ID" value="TuG1812G0200001111.01.T01"/>
    <property type="gene ID" value="TuG1812G0200001111.01"/>
</dbReference>
<sequence length="235" mass="27055">MSVLFRASWTQRVLPMESDNVRCHKCVEDRLSALTDDILISILVRVDIATAARSSVLSTRWRNLPWLLPALKFHAMDFLSAPCAGATRHIDQAMASLRRATSNLLAQSRRERTIKKLCLGLYLMENYTRDIGLLVSNAIDNEMVQDLQLAILTEKEPKDTKHEVMVQQAQDMDGFFSAYPSVLRCLTRLHLQNVRLAEWDMNHLLFDCCTFVWTTVTPGTVLYRRSMRHIRISEF</sequence>
<dbReference type="PANTHER" id="PTHR35545:SF18">
    <property type="entry name" value="F-BOX DOMAIN-CONTAINING PROTEIN"/>
    <property type="match status" value="1"/>
</dbReference>
<dbReference type="InterPro" id="IPR036047">
    <property type="entry name" value="F-box-like_dom_sf"/>
</dbReference>
<organism evidence="1 2">
    <name type="scientific">Triticum urartu</name>
    <name type="common">Red wild einkorn</name>
    <name type="synonym">Crithodium urartu</name>
    <dbReference type="NCBI Taxonomy" id="4572"/>
    <lineage>
        <taxon>Eukaryota</taxon>
        <taxon>Viridiplantae</taxon>
        <taxon>Streptophyta</taxon>
        <taxon>Embryophyta</taxon>
        <taxon>Tracheophyta</taxon>
        <taxon>Spermatophyta</taxon>
        <taxon>Magnoliopsida</taxon>
        <taxon>Liliopsida</taxon>
        <taxon>Poales</taxon>
        <taxon>Poaceae</taxon>
        <taxon>BOP clade</taxon>
        <taxon>Pooideae</taxon>
        <taxon>Triticodae</taxon>
        <taxon>Triticeae</taxon>
        <taxon>Triticinae</taxon>
        <taxon>Triticum</taxon>
    </lineage>
</organism>